<evidence type="ECO:0000313" key="3">
    <source>
        <dbReference type="Proteomes" id="UP000712281"/>
    </source>
</evidence>
<evidence type="ECO:0000313" key="2">
    <source>
        <dbReference type="EMBL" id="KAF2619525.1"/>
    </source>
</evidence>
<dbReference type="Proteomes" id="UP000712281">
    <property type="component" value="Unassembled WGS sequence"/>
</dbReference>
<dbReference type="EMBL" id="QGKW02000007">
    <property type="protein sequence ID" value="KAF2619525.1"/>
    <property type="molecule type" value="Genomic_DNA"/>
</dbReference>
<evidence type="ECO:0000256" key="1">
    <source>
        <dbReference type="SAM" id="MobiDB-lite"/>
    </source>
</evidence>
<feature type="compositionally biased region" description="Polar residues" evidence="1">
    <location>
        <begin position="80"/>
        <end position="91"/>
    </location>
</feature>
<gene>
    <name evidence="2" type="ORF">F2Q68_00039986</name>
</gene>
<dbReference type="AlphaFoldDB" id="A0A8S9MHX0"/>
<feature type="region of interest" description="Disordered" evidence="1">
    <location>
        <begin position="80"/>
        <end position="128"/>
    </location>
</feature>
<comment type="caution">
    <text evidence="2">The sequence shown here is derived from an EMBL/GenBank/DDBJ whole genome shotgun (WGS) entry which is preliminary data.</text>
</comment>
<sequence>MSSSDSTVMSWKVHLPQTSDWVSADSSTDTRWRTNLVPTDEITVTSWQLCFPTDVRTEHAMIDSHVLETLGFHRRQNRQYQNSYASANPSKPTRRLPSETIKPCTEPAKPASTGLAIHQGRSASSSPRYEGQLEFTRTHAEHRFGLFPSRTVPDQIQYADLLLVPTLYPFDPVSLSLGIPVAIRSCSDQTESQCTRQTREQ</sequence>
<protein>
    <submittedName>
        <fullName evidence="2">Uncharacterized protein</fullName>
    </submittedName>
</protein>
<reference evidence="2" key="1">
    <citation type="submission" date="2019-12" db="EMBL/GenBank/DDBJ databases">
        <title>Genome sequencing and annotation of Brassica cretica.</title>
        <authorList>
            <person name="Studholme D.J."/>
            <person name="Sarris P.F."/>
        </authorList>
    </citation>
    <scope>NUCLEOTIDE SEQUENCE</scope>
    <source>
        <strain evidence="2">PFS-001/15</strain>
        <tissue evidence="2">Leaf</tissue>
    </source>
</reference>
<organism evidence="2 3">
    <name type="scientific">Brassica cretica</name>
    <name type="common">Mustard</name>
    <dbReference type="NCBI Taxonomy" id="69181"/>
    <lineage>
        <taxon>Eukaryota</taxon>
        <taxon>Viridiplantae</taxon>
        <taxon>Streptophyta</taxon>
        <taxon>Embryophyta</taxon>
        <taxon>Tracheophyta</taxon>
        <taxon>Spermatophyta</taxon>
        <taxon>Magnoliopsida</taxon>
        <taxon>eudicotyledons</taxon>
        <taxon>Gunneridae</taxon>
        <taxon>Pentapetalae</taxon>
        <taxon>rosids</taxon>
        <taxon>malvids</taxon>
        <taxon>Brassicales</taxon>
        <taxon>Brassicaceae</taxon>
        <taxon>Brassiceae</taxon>
        <taxon>Brassica</taxon>
    </lineage>
</organism>
<name>A0A8S9MHX0_BRACR</name>
<proteinExistence type="predicted"/>
<accession>A0A8S9MHX0</accession>